<dbReference type="AlphaFoldDB" id="A0AAN7UNL0"/>
<comment type="caution">
    <text evidence="1">The sequence shown here is derived from an EMBL/GenBank/DDBJ whole genome shotgun (WGS) entry which is preliminary data.</text>
</comment>
<evidence type="ECO:0008006" key="3">
    <source>
        <dbReference type="Google" id="ProtNLM"/>
    </source>
</evidence>
<organism evidence="1 2">
    <name type="scientific">Xylaria bambusicola</name>
    <dbReference type="NCBI Taxonomy" id="326684"/>
    <lineage>
        <taxon>Eukaryota</taxon>
        <taxon>Fungi</taxon>
        <taxon>Dikarya</taxon>
        <taxon>Ascomycota</taxon>
        <taxon>Pezizomycotina</taxon>
        <taxon>Sordariomycetes</taxon>
        <taxon>Xylariomycetidae</taxon>
        <taxon>Xylariales</taxon>
        <taxon>Xylariaceae</taxon>
        <taxon>Xylaria</taxon>
    </lineage>
</organism>
<dbReference type="EMBL" id="JAWHQM010000063">
    <property type="protein sequence ID" value="KAK5636175.1"/>
    <property type="molecule type" value="Genomic_DNA"/>
</dbReference>
<gene>
    <name evidence="1" type="ORF">RRF57_011887</name>
</gene>
<evidence type="ECO:0000313" key="1">
    <source>
        <dbReference type="EMBL" id="KAK5636175.1"/>
    </source>
</evidence>
<sequence length="161" mass="17798">MPNVEAESVYFLNAGTAESEHERLNRQHHLFDDMMYNDLLPPHISSALSNSPTPPNIIEIATGTAIWLTEIAKTLPADAELVGLDYDTSKFSPSLPSNITLRQADMYEPFPNDLLGRFDVVNVRLIIFALKEGQGTDLVRNLMTLLKPGGYIVWAETGPGT</sequence>
<evidence type="ECO:0000313" key="2">
    <source>
        <dbReference type="Proteomes" id="UP001305414"/>
    </source>
</evidence>
<keyword evidence="2" id="KW-1185">Reference proteome</keyword>
<name>A0AAN7UNL0_9PEZI</name>
<accession>A0AAN7UNL0</accession>
<dbReference type="CDD" id="cd02440">
    <property type="entry name" value="AdoMet_MTases"/>
    <property type="match status" value="1"/>
</dbReference>
<reference evidence="1 2" key="1">
    <citation type="submission" date="2023-10" db="EMBL/GenBank/DDBJ databases">
        <title>Draft genome sequence of Xylaria bambusicola isolate GMP-LS, the root and basal stem rot pathogen of sugarcane in Indonesia.</title>
        <authorList>
            <person name="Selvaraj P."/>
            <person name="Muralishankar V."/>
            <person name="Muruganantham S."/>
            <person name="Sp S."/>
            <person name="Haryani S."/>
            <person name="Lau K.J.X."/>
            <person name="Naqvi N.I."/>
        </authorList>
    </citation>
    <scope>NUCLEOTIDE SEQUENCE [LARGE SCALE GENOMIC DNA]</scope>
    <source>
        <strain evidence="1">GMP-LS</strain>
    </source>
</reference>
<proteinExistence type="predicted"/>
<dbReference type="SUPFAM" id="SSF53335">
    <property type="entry name" value="S-adenosyl-L-methionine-dependent methyltransferases"/>
    <property type="match status" value="1"/>
</dbReference>
<dbReference type="InterPro" id="IPR029063">
    <property type="entry name" value="SAM-dependent_MTases_sf"/>
</dbReference>
<protein>
    <recommendedName>
        <fullName evidence="3">Methyltransferase domain-containing protein</fullName>
    </recommendedName>
</protein>
<dbReference type="Gene3D" id="3.40.50.150">
    <property type="entry name" value="Vaccinia Virus protein VP39"/>
    <property type="match status" value="1"/>
</dbReference>
<dbReference type="Proteomes" id="UP001305414">
    <property type="component" value="Unassembled WGS sequence"/>
</dbReference>
<dbReference type="Pfam" id="PF13489">
    <property type="entry name" value="Methyltransf_23"/>
    <property type="match status" value="1"/>
</dbReference>